<evidence type="ECO:0000313" key="1">
    <source>
        <dbReference type="EMBL" id="NYH95015.1"/>
    </source>
</evidence>
<sequence length="109" mass="11784">MKQDTLRETLRQMLAVLEAERQALAGLDLDAITGTSNDKTRLCGTLDAASAGQIDEECRAMLEAARRLNEVNRQVRNLVAANVARRLDVLTGSPQLYRAAAGGYAAVRA</sequence>
<evidence type="ECO:0008006" key="3">
    <source>
        <dbReference type="Google" id="ProtNLM"/>
    </source>
</evidence>
<comment type="caution">
    <text evidence="1">The sequence shown here is derived from an EMBL/GenBank/DDBJ whole genome shotgun (WGS) entry which is preliminary data.</text>
</comment>
<dbReference type="SUPFAM" id="SSF140566">
    <property type="entry name" value="FlgN-like"/>
    <property type="match status" value="1"/>
</dbReference>
<dbReference type="EMBL" id="JACBZF010000002">
    <property type="protein sequence ID" value="NYH95015.1"/>
    <property type="molecule type" value="Genomic_DNA"/>
</dbReference>
<dbReference type="InterPro" id="IPR036679">
    <property type="entry name" value="FlgN-like_sf"/>
</dbReference>
<dbReference type="RefSeq" id="WP_229735687.1">
    <property type="nucleotide sequence ID" value="NZ_BMGF01000009.1"/>
</dbReference>
<evidence type="ECO:0000313" key="2">
    <source>
        <dbReference type="Proteomes" id="UP000522081"/>
    </source>
</evidence>
<dbReference type="Proteomes" id="UP000522081">
    <property type="component" value="Unassembled WGS sequence"/>
</dbReference>
<keyword evidence="2" id="KW-1185">Reference proteome</keyword>
<gene>
    <name evidence="1" type="ORF">FHS75_001334</name>
</gene>
<organism evidence="1 2">
    <name type="scientific">Novosphingobium marinum</name>
    <dbReference type="NCBI Taxonomy" id="1514948"/>
    <lineage>
        <taxon>Bacteria</taxon>
        <taxon>Pseudomonadati</taxon>
        <taxon>Pseudomonadota</taxon>
        <taxon>Alphaproteobacteria</taxon>
        <taxon>Sphingomonadales</taxon>
        <taxon>Sphingomonadaceae</taxon>
        <taxon>Novosphingobium</taxon>
    </lineage>
</organism>
<accession>A0A7Z0BV65</accession>
<proteinExistence type="predicted"/>
<reference evidence="1 2" key="1">
    <citation type="submission" date="2020-07" db="EMBL/GenBank/DDBJ databases">
        <title>Genomic Encyclopedia of Type Strains, Phase IV (KMG-IV): sequencing the most valuable type-strain genomes for metagenomic binning, comparative biology and taxonomic classification.</title>
        <authorList>
            <person name="Goeker M."/>
        </authorList>
    </citation>
    <scope>NUCLEOTIDE SEQUENCE [LARGE SCALE GENOMIC DNA]</scope>
    <source>
        <strain evidence="1 2">DSM 29043</strain>
    </source>
</reference>
<protein>
    <recommendedName>
        <fullName evidence="3">Flagellar protein FlgN</fullName>
    </recommendedName>
</protein>
<dbReference type="GO" id="GO:0044780">
    <property type="term" value="P:bacterial-type flagellum assembly"/>
    <property type="evidence" value="ECO:0007669"/>
    <property type="project" value="InterPro"/>
</dbReference>
<name>A0A7Z0BV65_9SPHN</name>
<dbReference type="AlphaFoldDB" id="A0A7Z0BV65"/>